<name>A0A0K1PP69_9BACT</name>
<dbReference type="AlphaFoldDB" id="A0A0K1PP69"/>
<accession>A0A0K1PP69</accession>
<dbReference type="EMBL" id="CP012333">
    <property type="protein sequence ID" value="AKU94914.1"/>
    <property type="molecule type" value="Genomic_DNA"/>
</dbReference>
<evidence type="ECO:0000313" key="1">
    <source>
        <dbReference type="EMBL" id="AKU94914.1"/>
    </source>
</evidence>
<evidence type="ECO:0000313" key="2">
    <source>
        <dbReference type="Proteomes" id="UP000064967"/>
    </source>
</evidence>
<organism evidence="1 2">
    <name type="scientific">Labilithrix luteola</name>
    <dbReference type="NCBI Taxonomy" id="1391654"/>
    <lineage>
        <taxon>Bacteria</taxon>
        <taxon>Pseudomonadati</taxon>
        <taxon>Myxococcota</taxon>
        <taxon>Polyangia</taxon>
        <taxon>Polyangiales</taxon>
        <taxon>Labilitrichaceae</taxon>
        <taxon>Labilithrix</taxon>
    </lineage>
</organism>
<protein>
    <submittedName>
        <fullName evidence="1">Uncharacterized protein</fullName>
    </submittedName>
</protein>
<sequence>MFCESPKIKWKKLPFKKANKLYNLGNVTGGAIDPTEQEIWPEEEPAYFIHEGDVVSNGPAIFGAEDDEDATAYVIVGDLKVNGPLIVFQGDYCGVLMVTGSVSCTDCLVADEGHLVVGGRLSVTNTLTTSLGQMGALYAGELVSTDWLETRDTGLVKFGKAPTARFRYLDPMKLGSWPPSRRTEGSSTIDFTHASPAKVLVEADHRLLWNIKDAMIAGKPILAG</sequence>
<dbReference type="RefSeq" id="WP_146646450.1">
    <property type="nucleotide sequence ID" value="NZ_CP012333.1"/>
</dbReference>
<reference evidence="1 2" key="1">
    <citation type="submission" date="2015-08" db="EMBL/GenBank/DDBJ databases">
        <authorList>
            <person name="Babu N.S."/>
            <person name="Beckwith C.J."/>
            <person name="Beseler K.G."/>
            <person name="Brison A."/>
            <person name="Carone J.V."/>
            <person name="Caskin T.P."/>
            <person name="Diamond M."/>
            <person name="Durham M.E."/>
            <person name="Foxe J.M."/>
            <person name="Go M."/>
            <person name="Henderson B.A."/>
            <person name="Jones I.B."/>
            <person name="McGettigan J.A."/>
            <person name="Micheletti S.J."/>
            <person name="Nasrallah M.E."/>
            <person name="Ortiz D."/>
            <person name="Piller C.R."/>
            <person name="Privatt S.R."/>
            <person name="Schneider S.L."/>
            <person name="Sharp S."/>
            <person name="Smith T.C."/>
            <person name="Stanton J.D."/>
            <person name="Ullery H.E."/>
            <person name="Wilson R.J."/>
            <person name="Serrano M.G."/>
            <person name="Buck G."/>
            <person name="Lee V."/>
            <person name="Wang Y."/>
            <person name="Carvalho R."/>
            <person name="Voegtly L."/>
            <person name="Shi R."/>
            <person name="Duckworth R."/>
            <person name="Johnson A."/>
            <person name="Loviza R."/>
            <person name="Walstead R."/>
            <person name="Shah Z."/>
            <person name="Kiflezghi M."/>
            <person name="Wade K."/>
            <person name="Ball S.L."/>
            <person name="Bradley K.W."/>
            <person name="Asai D.J."/>
            <person name="Bowman C.A."/>
            <person name="Russell D.A."/>
            <person name="Pope W.H."/>
            <person name="Jacobs-Sera D."/>
            <person name="Hendrix R.W."/>
            <person name="Hatfull G.F."/>
        </authorList>
    </citation>
    <scope>NUCLEOTIDE SEQUENCE [LARGE SCALE GENOMIC DNA]</scope>
    <source>
        <strain evidence="1 2">DSM 27648</strain>
    </source>
</reference>
<dbReference type="KEGG" id="llu:AKJ09_01578"/>
<keyword evidence="2" id="KW-1185">Reference proteome</keyword>
<proteinExistence type="predicted"/>
<gene>
    <name evidence="1" type="ORF">AKJ09_01578</name>
</gene>
<dbReference type="OrthoDB" id="5499010at2"/>
<dbReference type="Proteomes" id="UP000064967">
    <property type="component" value="Chromosome"/>
</dbReference>